<gene>
    <name evidence="2" type="ORF">DUNSADRAFT_3218</name>
</gene>
<sequence length="171" mass="19794">MQMAAIPCFQQPSFKRILHAYFPLSSHLSTPHVASSLGQTRSISEENLGAGGQAQIDDVLERQSRNASRKKEHGVPHLLLTTRRESLALYREILRYSNLFVWKDQHGRTWRDLLRESTRKEFEAARFEADPEIVNKLIITGRDAMHRTVEAFVQKRQQIIDEEDSARNLQQ</sequence>
<accession>A0ABQ7GUD8</accession>
<organism evidence="2 3">
    <name type="scientific">Dunaliella salina</name>
    <name type="common">Green alga</name>
    <name type="synonym">Protococcus salinus</name>
    <dbReference type="NCBI Taxonomy" id="3046"/>
    <lineage>
        <taxon>Eukaryota</taxon>
        <taxon>Viridiplantae</taxon>
        <taxon>Chlorophyta</taxon>
        <taxon>core chlorophytes</taxon>
        <taxon>Chlorophyceae</taxon>
        <taxon>CS clade</taxon>
        <taxon>Chlamydomonadales</taxon>
        <taxon>Dunaliellaceae</taxon>
        <taxon>Dunaliella</taxon>
    </lineage>
</organism>
<dbReference type="InterPro" id="IPR008011">
    <property type="entry name" value="Complex1_LYR_dom"/>
</dbReference>
<dbReference type="InterPro" id="IPR045298">
    <property type="entry name" value="Complex1_LYR_LYRM7"/>
</dbReference>
<dbReference type="PANTHER" id="PTHR47484:SF1">
    <property type="entry name" value="COMPLEX 1 PROTEIN CONTAINING PROTEIN, EXPRESSED"/>
    <property type="match status" value="1"/>
</dbReference>
<dbReference type="EMBL" id="MU069586">
    <property type="protein sequence ID" value="KAF5838238.1"/>
    <property type="molecule type" value="Genomic_DNA"/>
</dbReference>
<feature type="domain" description="Complex 1 LYR protein" evidence="1">
    <location>
        <begin position="85"/>
        <end position="145"/>
    </location>
</feature>
<reference evidence="2" key="1">
    <citation type="submission" date="2017-08" db="EMBL/GenBank/DDBJ databases">
        <authorList>
            <person name="Polle J.E."/>
            <person name="Barry K."/>
            <person name="Cushman J."/>
            <person name="Schmutz J."/>
            <person name="Tran D."/>
            <person name="Hathwaick L.T."/>
            <person name="Yim W.C."/>
            <person name="Jenkins J."/>
            <person name="Mckie-Krisberg Z.M."/>
            <person name="Prochnik S."/>
            <person name="Lindquist E."/>
            <person name="Dockter R.B."/>
            <person name="Adam C."/>
            <person name="Molina H."/>
            <person name="Bunkerborg J."/>
            <person name="Jin E."/>
            <person name="Buchheim M."/>
            <person name="Magnuson J."/>
        </authorList>
    </citation>
    <scope>NUCLEOTIDE SEQUENCE</scope>
    <source>
        <strain evidence="2">CCAP 19/18</strain>
    </source>
</reference>
<evidence type="ECO:0000313" key="3">
    <source>
        <dbReference type="Proteomes" id="UP000815325"/>
    </source>
</evidence>
<keyword evidence="3" id="KW-1185">Reference proteome</keyword>
<comment type="caution">
    <text evidence="2">The sequence shown here is derived from an EMBL/GenBank/DDBJ whole genome shotgun (WGS) entry which is preliminary data.</text>
</comment>
<evidence type="ECO:0000313" key="2">
    <source>
        <dbReference type="EMBL" id="KAF5838238.1"/>
    </source>
</evidence>
<dbReference type="Pfam" id="PF05347">
    <property type="entry name" value="Complex1_LYR"/>
    <property type="match status" value="1"/>
</dbReference>
<dbReference type="Proteomes" id="UP000815325">
    <property type="component" value="Unassembled WGS sequence"/>
</dbReference>
<evidence type="ECO:0000259" key="1">
    <source>
        <dbReference type="Pfam" id="PF05347"/>
    </source>
</evidence>
<proteinExistence type="predicted"/>
<dbReference type="CDD" id="cd20267">
    <property type="entry name" value="Complex1_LYR_LYRM7"/>
    <property type="match status" value="1"/>
</dbReference>
<dbReference type="PANTHER" id="PTHR47484">
    <property type="entry name" value="COMPLEX 1 PROTEIN CONTAINING PROTEIN, EXPRESSED"/>
    <property type="match status" value="1"/>
</dbReference>
<protein>
    <recommendedName>
        <fullName evidence="1">Complex 1 LYR protein domain-containing protein</fullName>
    </recommendedName>
</protein>
<name>A0ABQ7GUD8_DUNSA</name>